<evidence type="ECO:0000313" key="4">
    <source>
        <dbReference type="Proteomes" id="UP000237153"/>
    </source>
</evidence>
<evidence type="ECO:0008006" key="5">
    <source>
        <dbReference type="Google" id="ProtNLM"/>
    </source>
</evidence>
<reference evidence="1" key="2">
    <citation type="journal article" date="2020" name="mSystems">
        <title>Genome- and Community-Level Interaction Insights into Carbon Utilization and Element Cycling Functions of Hydrothermarchaeota in Hydrothermal Sediment.</title>
        <authorList>
            <person name="Zhou Z."/>
            <person name="Liu Y."/>
            <person name="Xu W."/>
            <person name="Pan J."/>
            <person name="Luo Z.H."/>
            <person name="Li M."/>
        </authorList>
    </citation>
    <scope>NUCLEOTIDE SEQUENCE [LARGE SCALE GENOMIC DNA]</scope>
    <source>
        <strain evidence="1">SpSt-1261</strain>
    </source>
</reference>
<evidence type="ECO:0000313" key="1">
    <source>
        <dbReference type="EMBL" id="HEW63863.1"/>
    </source>
</evidence>
<gene>
    <name evidence="3" type="ORF">C0188_01750</name>
    <name evidence="1" type="ORF">ENO39_02235</name>
    <name evidence="2" type="ORF">IOK49_00980</name>
</gene>
<evidence type="ECO:0000313" key="2">
    <source>
        <dbReference type="EMBL" id="MBE9390661.1"/>
    </source>
</evidence>
<reference evidence="2" key="3">
    <citation type="submission" date="2020-10" db="EMBL/GenBank/DDBJ databases">
        <title>Fervidococcus fontis strain 3639Fd - the first crenarchaeon capable of growth on lipids.</title>
        <authorList>
            <person name="Kochetkova T.V."/>
            <person name="Elcheninov A.G."/>
            <person name="Toschakov S.V."/>
            <person name="Kublanov I.V."/>
        </authorList>
    </citation>
    <scope>NUCLEOTIDE SEQUENCE</scope>
    <source>
        <strain evidence="2">3639Fd</strain>
    </source>
</reference>
<organism evidence="3 4">
    <name type="scientific">Fervidicoccus fontis</name>
    <dbReference type="NCBI Taxonomy" id="683846"/>
    <lineage>
        <taxon>Archaea</taxon>
        <taxon>Thermoproteota</taxon>
        <taxon>Thermoprotei</taxon>
        <taxon>Fervidicoccales</taxon>
        <taxon>Fervidicoccaceae</taxon>
        <taxon>Fervidicoccus</taxon>
    </lineage>
</organism>
<accession>A0A2J6N3A8</accession>
<evidence type="ECO:0000313" key="3">
    <source>
        <dbReference type="EMBL" id="PMB75814.1"/>
    </source>
</evidence>
<sequence>MSEGISKKKMIEIELKSISDLARLCATTSPIGQTMHIIRYESNNETRLGIIAILRDFYELRGIPIFYYVKCAENDNCKKSHYISFRITENGENVAFADKNIPGTIMIPIIDIKELPGFLMD</sequence>
<dbReference type="EMBL" id="JADEZV010000001">
    <property type="protein sequence ID" value="MBE9390661.1"/>
    <property type="molecule type" value="Genomic_DNA"/>
</dbReference>
<dbReference type="Proteomes" id="UP000886076">
    <property type="component" value="Unassembled WGS sequence"/>
</dbReference>
<comment type="caution">
    <text evidence="3">The sequence shown here is derived from an EMBL/GenBank/DDBJ whole genome shotgun (WGS) entry which is preliminary data.</text>
</comment>
<protein>
    <recommendedName>
        <fullName evidence="5">Cren protein</fullName>
    </recommendedName>
</protein>
<dbReference type="RefSeq" id="WP_014558432.1">
    <property type="nucleotide sequence ID" value="NZ_DSFH01000036.1"/>
</dbReference>
<dbReference type="OMA" id="LYGLPMF"/>
<dbReference type="Proteomes" id="UP000237153">
    <property type="component" value="Unassembled WGS sequence"/>
</dbReference>
<dbReference type="EMBL" id="DSFH01000036">
    <property type="protein sequence ID" value="HEW63863.1"/>
    <property type="molecule type" value="Genomic_DNA"/>
</dbReference>
<dbReference type="AlphaFoldDB" id="A0A2J6N3A8"/>
<name>A0A2J6N3A8_9CREN</name>
<dbReference type="Proteomes" id="UP000652307">
    <property type="component" value="Unassembled WGS sequence"/>
</dbReference>
<dbReference type="EMBL" id="PNIM01000006">
    <property type="protein sequence ID" value="PMB75814.1"/>
    <property type="molecule type" value="Genomic_DNA"/>
</dbReference>
<proteinExistence type="predicted"/>
<dbReference type="GeneID" id="12450403"/>
<reference evidence="3 4" key="1">
    <citation type="submission" date="2018-01" db="EMBL/GenBank/DDBJ databases">
        <title>Metagenomic assembled genomes from two thermal pools in the Uzon Caldera, Kamchatka, Russia.</title>
        <authorList>
            <person name="Wilkins L."/>
            <person name="Ettinger C."/>
        </authorList>
    </citation>
    <scope>NUCLEOTIDE SEQUENCE [LARGE SCALE GENOMIC DNA]</scope>
    <source>
        <strain evidence="3">ZAV-06</strain>
    </source>
</reference>